<sequence length="92" mass="10244">MKPLYSCCSLPSSLLQHHCDSVTANKTKPDLMTDNRFDDDRAKPKEAAAGAYQSSAFAEASCRKNIMEQEWAARESMVFSYSHEDSKGSNGY</sequence>
<reference evidence="2" key="3">
    <citation type="submission" date="2015-06" db="UniProtKB">
        <authorList>
            <consortium name="EnsemblProtists"/>
        </authorList>
    </citation>
    <scope>IDENTIFICATION</scope>
</reference>
<accession>L1J0J3</accession>
<dbReference type="EMBL" id="JH993022">
    <property type="protein sequence ID" value="EKX41615.1"/>
    <property type="molecule type" value="Genomic_DNA"/>
</dbReference>
<dbReference type="KEGG" id="gtt:GUITHDRAFT_112321"/>
<dbReference type="AlphaFoldDB" id="L1J0J3"/>
<dbReference type="RefSeq" id="XP_005828595.1">
    <property type="nucleotide sequence ID" value="XM_005828538.1"/>
</dbReference>
<evidence type="ECO:0000313" key="3">
    <source>
        <dbReference type="Proteomes" id="UP000011087"/>
    </source>
</evidence>
<name>L1J0J3_GUITC</name>
<evidence type="ECO:0000313" key="2">
    <source>
        <dbReference type="EnsemblProtists" id="EKX41615"/>
    </source>
</evidence>
<keyword evidence="3" id="KW-1185">Reference proteome</keyword>
<evidence type="ECO:0000313" key="1">
    <source>
        <dbReference type="EMBL" id="EKX41615.1"/>
    </source>
</evidence>
<protein>
    <submittedName>
        <fullName evidence="1 2">Uncharacterized protein</fullName>
    </submittedName>
</protein>
<dbReference type="GeneID" id="17298215"/>
<dbReference type="HOGENOM" id="CLU_2417857_0_0_1"/>
<organism evidence="1">
    <name type="scientific">Guillardia theta (strain CCMP2712)</name>
    <name type="common">Cryptophyte</name>
    <dbReference type="NCBI Taxonomy" id="905079"/>
    <lineage>
        <taxon>Eukaryota</taxon>
        <taxon>Cryptophyceae</taxon>
        <taxon>Pyrenomonadales</taxon>
        <taxon>Geminigeraceae</taxon>
        <taxon>Guillardia</taxon>
    </lineage>
</organism>
<dbReference type="PaxDb" id="55529-EKX41615"/>
<reference evidence="1 3" key="1">
    <citation type="journal article" date="2012" name="Nature">
        <title>Algal genomes reveal evolutionary mosaicism and the fate of nucleomorphs.</title>
        <authorList>
            <consortium name="DOE Joint Genome Institute"/>
            <person name="Curtis B.A."/>
            <person name="Tanifuji G."/>
            <person name="Burki F."/>
            <person name="Gruber A."/>
            <person name="Irimia M."/>
            <person name="Maruyama S."/>
            <person name="Arias M.C."/>
            <person name="Ball S.G."/>
            <person name="Gile G.H."/>
            <person name="Hirakawa Y."/>
            <person name="Hopkins J.F."/>
            <person name="Kuo A."/>
            <person name="Rensing S.A."/>
            <person name="Schmutz J."/>
            <person name="Symeonidi A."/>
            <person name="Elias M."/>
            <person name="Eveleigh R.J."/>
            <person name="Herman E.K."/>
            <person name="Klute M.J."/>
            <person name="Nakayama T."/>
            <person name="Obornik M."/>
            <person name="Reyes-Prieto A."/>
            <person name="Armbrust E.V."/>
            <person name="Aves S.J."/>
            <person name="Beiko R.G."/>
            <person name="Coutinho P."/>
            <person name="Dacks J.B."/>
            <person name="Durnford D.G."/>
            <person name="Fast N.M."/>
            <person name="Green B.R."/>
            <person name="Grisdale C.J."/>
            <person name="Hempel F."/>
            <person name="Henrissat B."/>
            <person name="Hoppner M.P."/>
            <person name="Ishida K."/>
            <person name="Kim E."/>
            <person name="Koreny L."/>
            <person name="Kroth P.G."/>
            <person name="Liu Y."/>
            <person name="Malik S.B."/>
            <person name="Maier U.G."/>
            <person name="McRose D."/>
            <person name="Mock T."/>
            <person name="Neilson J.A."/>
            <person name="Onodera N.T."/>
            <person name="Poole A.M."/>
            <person name="Pritham E.J."/>
            <person name="Richards T.A."/>
            <person name="Rocap G."/>
            <person name="Roy S.W."/>
            <person name="Sarai C."/>
            <person name="Schaack S."/>
            <person name="Shirato S."/>
            <person name="Slamovits C.H."/>
            <person name="Spencer D.F."/>
            <person name="Suzuki S."/>
            <person name="Worden A.Z."/>
            <person name="Zauner S."/>
            <person name="Barry K."/>
            <person name="Bell C."/>
            <person name="Bharti A.K."/>
            <person name="Crow J.A."/>
            <person name="Grimwood J."/>
            <person name="Kramer R."/>
            <person name="Lindquist E."/>
            <person name="Lucas S."/>
            <person name="Salamov A."/>
            <person name="McFadden G.I."/>
            <person name="Lane C.E."/>
            <person name="Keeling P.J."/>
            <person name="Gray M.W."/>
            <person name="Grigoriev I.V."/>
            <person name="Archibald J.M."/>
        </authorList>
    </citation>
    <scope>NUCLEOTIDE SEQUENCE</scope>
    <source>
        <strain evidence="1 3">CCMP2712</strain>
    </source>
</reference>
<dbReference type="EnsemblProtists" id="EKX41615">
    <property type="protein sequence ID" value="EKX41615"/>
    <property type="gene ID" value="GUITHDRAFT_112321"/>
</dbReference>
<proteinExistence type="predicted"/>
<dbReference type="Proteomes" id="UP000011087">
    <property type="component" value="Unassembled WGS sequence"/>
</dbReference>
<reference evidence="3" key="2">
    <citation type="submission" date="2012-11" db="EMBL/GenBank/DDBJ databases">
        <authorList>
            <person name="Kuo A."/>
            <person name="Curtis B.A."/>
            <person name="Tanifuji G."/>
            <person name="Burki F."/>
            <person name="Gruber A."/>
            <person name="Irimia M."/>
            <person name="Maruyama S."/>
            <person name="Arias M.C."/>
            <person name="Ball S.G."/>
            <person name="Gile G.H."/>
            <person name="Hirakawa Y."/>
            <person name="Hopkins J.F."/>
            <person name="Rensing S.A."/>
            <person name="Schmutz J."/>
            <person name="Symeonidi A."/>
            <person name="Elias M."/>
            <person name="Eveleigh R.J."/>
            <person name="Herman E.K."/>
            <person name="Klute M.J."/>
            <person name="Nakayama T."/>
            <person name="Obornik M."/>
            <person name="Reyes-Prieto A."/>
            <person name="Armbrust E.V."/>
            <person name="Aves S.J."/>
            <person name="Beiko R.G."/>
            <person name="Coutinho P."/>
            <person name="Dacks J.B."/>
            <person name="Durnford D.G."/>
            <person name="Fast N.M."/>
            <person name="Green B.R."/>
            <person name="Grisdale C."/>
            <person name="Hempe F."/>
            <person name="Henrissat B."/>
            <person name="Hoppner M.P."/>
            <person name="Ishida K.-I."/>
            <person name="Kim E."/>
            <person name="Koreny L."/>
            <person name="Kroth P.G."/>
            <person name="Liu Y."/>
            <person name="Malik S.-B."/>
            <person name="Maier U.G."/>
            <person name="McRose D."/>
            <person name="Mock T."/>
            <person name="Neilson J.A."/>
            <person name="Onodera N.T."/>
            <person name="Poole A.M."/>
            <person name="Pritham E.J."/>
            <person name="Richards T.A."/>
            <person name="Rocap G."/>
            <person name="Roy S.W."/>
            <person name="Sarai C."/>
            <person name="Schaack S."/>
            <person name="Shirato S."/>
            <person name="Slamovits C.H."/>
            <person name="Spencer D.F."/>
            <person name="Suzuki S."/>
            <person name="Worden A.Z."/>
            <person name="Zauner S."/>
            <person name="Barry K."/>
            <person name="Bell C."/>
            <person name="Bharti A.K."/>
            <person name="Crow J.A."/>
            <person name="Grimwood J."/>
            <person name="Kramer R."/>
            <person name="Lindquist E."/>
            <person name="Lucas S."/>
            <person name="Salamov A."/>
            <person name="McFadden G.I."/>
            <person name="Lane C.E."/>
            <person name="Keeling P.J."/>
            <person name="Gray M.W."/>
            <person name="Grigoriev I.V."/>
            <person name="Archibald J.M."/>
        </authorList>
    </citation>
    <scope>NUCLEOTIDE SEQUENCE</scope>
    <source>
        <strain evidence="3">CCMP2712</strain>
    </source>
</reference>
<gene>
    <name evidence="1" type="ORF">GUITHDRAFT_112321</name>
</gene>